<comment type="caution">
    <text evidence="9">The sequence shown here is derived from an EMBL/GenBank/DDBJ whole genome shotgun (WGS) entry which is preliminary data.</text>
</comment>
<keyword evidence="5" id="KW-0378">Hydrolase</keyword>
<dbReference type="GO" id="GO:0006364">
    <property type="term" value="P:rRNA processing"/>
    <property type="evidence" value="ECO:0007669"/>
    <property type="project" value="TreeGrafter"/>
</dbReference>
<feature type="domain" description="RNA-binding protein AU-1/Ribonuclease E/G" evidence="8">
    <location>
        <begin position="103"/>
        <end position="174"/>
    </location>
</feature>
<dbReference type="PANTHER" id="PTHR30001">
    <property type="entry name" value="RIBONUCLEASE"/>
    <property type="match status" value="1"/>
</dbReference>
<evidence type="ECO:0000256" key="7">
    <source>
        <dbReference type="ARBA" id="ARBA00022884"/>
    </source>
</evidence>
<dbReference type="Proteomes" id="UP000245680">
    <property type="component" value="Unassembled WGS sequence"/>
</dbReference>
<keyword evidence="2" id="KW-0540">Nuclease</keyword>
<gene>
    <name evidence="9" type="ORF">DKT77_09075</name>
</gene>
<dbReference type="GO" id="GO:0016787">
    <property type="term" value="F:hydrolase activity"/>
    <property type="evidence" value="ECO:0007669"/>
    <property type="project" value="UniProtKB-KW"/>
</dbReference>
<accession>A0A2V2LCK4</accession>
<proteinExistence type="predicted"/>
<keyword evidence="3" id="KW-0479">Metal-binding</keyword>
<evidence type="ECO:0000256" key="5">
    <source>
        <dbReference type="ARBA" id="ARBA00022801"/>
    </source>
</evidence>
<dbReference type="RefSeq" id="WP_109811380.1">
    <property type="nucleotide sequence ID" value="NZ_QGKU01000031.1"/>
</dbReference>
<organism evidence="9 10">
    <name type="scientific">Meridianimarinicoccus roseus</name>
    <dbReference type="NCBI Taxonomy" id="2072018"/>
    <lineage>
        <taxon>Bacteria</taxon>
        <taxon>Pseudomonadati</taxon>
        <taxon>Pseudomonadota</taxon>
        <taxon>Alphaproteobacteria</taxon>
        <taxon>Rhodobacterales</taxon>
        <taxon>Paracoccaceae</taxon>
        <taxon>Meridianimarinicoccus</taxon>
    </lineage>
</organism>
<dbReference type="Pfam" id="PF10150">
    <property type="entry name" value="RNase_E_G"/>
    <property type="match status" value="2"/>
</dbReference>
<feature type="domain" description="RNA-binding protein AU-1/Ribonuclease E/G" evidence="8">
    <location>
        <begin position="212"/>
        <end position="334"/>
    </location>
</feature>
<name>A0A2V2LCK4_9RHOB</name>
<evidence type="ECO:0000256" key="2">
    <source>
        <dbReference type="ARBA" id="ARBA00022722"/>
    </source>
</evidence>
<evidence type="ECO:0000256" key="4">
    <source>
        <dbReference type="ARBA" id="ARBA00022759"/>
    </source>
</evidence>
<evidence type="ECO:0000256" key="3">
    <source>
        <dbReference type="ARBA" id="ARBA00022723"/>
    </source>
</evidence>
<evidence type="ECO:0000313" key="10">
    <source>
        <dbReference type="Proteomes" id="UP000245680"/>
    </source>
</evidence>
<dbReference type="GO" id="GO:0046872">
    <property type="term" value="F:metal ion binding"/>
    <property type="evidence" value="ECO:0007669"/>
    <property type="project" value="UniProtKB-KW"/>
</dbReference>
<keyword evidence="6" id="KW-0460">Magnesium</keyword>
<dbReference type="InterPro" id="IPR004659">
    <property type="entry name" value="RNase_E/G"/>
</dbReference>
<dbReference type="GO" id="GO:0005737">
    <property type="term" value="C:cytoplasm"/>
    <property type="evidence" value="ECO:0007669"/>
    <property type="project" value="TreeGrafter"/>
</dbReference>
<keyword evidence="4" id="KW-0255">Endonuclease</keyword>
<evidence type="ECO:0000256" key="6">
    <source>
        <dbReference type="ARBA" id="ARBA00022842"/>
    </source>
</evidence>
<dbReference type="InterPro" id="IPR019307">
    <property type="entry name" value="RNA-bd_AU-1/RNase_E/G"/>
</dbReference>
<dbReference type="GO" id="GO:0003723">
    <property type="term" value="F:RNA binding"/>
    <property type="evidence" value="ECO:0007669"/>
    <property type="project" value="UniProtKB-KW"/>
</dbReference>
<evidence type="ECO:0000313" key="9">
    <source>
        <dbReference type="EMBL" id="PWR03075.1"/>
    </source>
</evidence>
<dbReference type="EMBL" id="QGKU01000031">
    <property type="protein sequence ID" value="PWR03075.1"/>
    <property type="molecule type" value="Genomic_DNA"/>
</dbReference>
<dbReference type="AlphaFoldDB" id="A0A2V2LCK4"/>
<evidence type="ECO:0000259" key="8">
    <source>
        <dbReference type="Pfam" id="PF10150"/>
    </source>
</evidence>
<dbReference type="OrthoDB" id="9804278at2"/>
<comment type="cofactor">
    <cofactor evidence="1">
        <name>Mg(2+)</name>
        <dbReference type="ChEBI" id="CHEBI:18420"/>
    </cofactor>
</comment>
<dbReference type="PANTHER" id="PTHR30001:SF1">
    <property type="entry name" value="RIBONUCLEASE E_G-LIKE PROTEIN, CHLOROPLASTIC"/>
    <property type="match status" value="1"/>
</dbReference>
<reference evidence="9 10" key="1">
    <citation type="submission" date="2018-05" db="EMBL/GenBank/DDBJ databases">
        <title>Rhodobacteraceae gen. nov., sp. nov. isolated from sea water.</title>
        <authorList>
            <person name="Ren Y."/>
        </authorList>
    </citation>
    <scope>NUCLEOTIDE SEQUENCE [LARGE SCALE GENOMIC DNA]</scope>
    <source>
        <strain evidence="9 10">TG-679</strain>
    </source>
</reference>
<evidence type="ECO:0000256" key="1">
    <source>
        <dbReference type="ARBA" id="ARBA00001946"/>
    </source>
</evidence>
<sequence length="344" mass="36338">MKGAQILIDTLRGRTAAALMRDGQLDDLLIDPPDEIPRPGAIYRARVDRPMKGMGGRMLALPDGSAYLRQGLDLAPGAPLLVQVTGYAEPGKAVPVTAKILFKSRYCIVTPGAPGQNISRSIKDEEARVRLRGVLAGFDIPESMGVILRSAAQAAPDDDVADDIAATLDLALAVAASDDGLPELLLDGPAPDLLAWRDWSDVAAADVVQTAGCFDSHGATDAIAALRQPRIALAGGGHMYVEPTRALVAVDVNTGTDTSLAAGLKVNIAAARTLPRALRLRGLGGQITVDFAPMAKKDRRSFEQTVRAALRVCPVETALIGWTPLGHMELSRKRERLPLEAALG</sequence>
<protein>
    <submittedName>
        <fullName evidence="9">Ribonuclease G</fullName>
    </submittedName>
</protein>
<keyword evidence="7" id="KW-0694">RNA-binding</keyword>
<dbReference type="GO" id="GO:0004540">
    <property type="term" value="F:RNA nuclease activity"/>
    <property type="evidence" value="ECO:0007669"/>
    <property type="project" value="InterPro"/>
</dbReference>
<dbReference type="GO" id="GO:0004519">
    <property type="term" value="F:endonuclease activity"/>
    <property type="evidence" value="ECO:0007669"/>
    <property type="project" value="UniProtKB-KW"/>
</dbReference>
<keyword evidence="10" id="KW-1185">Reference proteome</keyword>